<name>A0A6P7SN03_9MOLL</name>
<evidence type="ECO:0000256" key="1">
    <source>
        <dbReference type="SAM" id="MobiDB-lite"/>
    </source>
</evidence>
<gene>
    <name evidence="3" type="primary">LOC115214784</name>
</gene>
<dbReference type="AlphaFoldDB" id="A0A6P7SN03"/>
<dbReference type="RefSeq" id="XP_029639675.1">
    <property type="nucleotide sequence ID" value="XM_029783815.1"/>
</dbReference>
<dbReference type="KEGG" id="osn:115214784"/>
<dbReference type="Proteomes" id="UP000515154">
    <property type="component" value="Linkage group LG8"/>
</dbReference>
<protein>
    <submittedName>
        <fullName evidence="3">Protein GVQW3-like</fullName>
    </submittedName>
</protein>
<dbReference type="PANTHER" id="PTHR46060:SF1">
    <property type="entry name" value="MARINER MOS1 TRANSPOSASE-LIKE PROTEIN"/>
    <property type="match status" value="1"/>
</dbReference>
<dbReference type="Gene3D" id="3.30.420.10">
    <property type="entry name" value="Ribonuclease H-like superfamily/Ribonuclease H"/>
    <property type="match status" value="1"/>
</dbReference>
<accession>A0A6P7SN03</accession>
<proteinExistence type="predicted"/>
<keyword evidence="2" id="KW-1185">Reference proteome</keyword>
<dbReference type="InterPro" id="IPR036397">
    <property type="entry name" value="RNaseH_sf"/>
</dbReference>
<sequence>MTPSEIHKDMVRTLTDNAPSYATVKRWANEFQHGRESVEDDPTPGRPPTTTTEDNIDLALGMIMEVNRISCRQIAERLGISNERADNIVKKELGFSKVSARWVLCLLTPEQKCTRCTLSMSNLELFEADEENFLARFITMDESWVHHYQPETKELSKWWKHTSSPTPKKARSFLQLARSQRQFLGILKVSC</sequence>
<dbReference type="PANTHER" id="PTHR46060">
    <property type="entry name" value="MARINER MOS1 TRANSPOSASE-LIKE PROTEIN"/>
    <property type="match status" value="1"/>
</dbReference>
<reference evidence="3" key="1">
    <citation type="submission" date="2025-08" db="UniProtKB">
        <authorList>
            <consortium name="RefSeq"/>
        </authorList>
    </citation>
    <scope>IDENTIFICATION</scope>
</reference>
<organism evidence="2 3">
    <name type="scientific">Octopus sinensis</name>
    <name type="common">East Asian common octopus</name>
    <dbReference type="NCBI Taxonomy" id="2607531"/>
    <lineage>
        <taxon>Eukaryota</taxon>
        <taxon>Metazoa</taxon>
        <taxon>Spiralia</taxon>
        <taxon>Lophotrochozoa</taxon>
        <taxon>Mollusca</taxon>
        <taxon>Cephalopoda</taxon>
        <taxon>Coleoidea</taxon>
        <taxon>Octopodiformes</taxon>
        <taxon>Octopoda</taxon>
        <taxon>Incirrata</taxon>
        <taxon>Octopodidae</taxon>
        <taxon>Octopus</taxon>
    </lineage>
</organism>
<evidence type="ECO:0000313" key="2">
    <source>
        <dbReference type="Proteomes" id="UP000515154"/>
    </source>
</evidence>
<feature type="region of interest" description="Disordered" evidence="1">
    <location>
        <begin position="33"/>
        <end position="52"/>
    </location>
</feature>
<dbReference type="InterPro" id="IPR052709">
    <property type="entry name" value="Transposase-MT_Hybrid"/>
</dbReference>
<dbReference type="GO" id="GO:0003676">
    <property type="term" value="F:nucleic acid binding"/>
    <property type="evidence" value="ECO:0007669"/>
    <property type="project" value="InterPro"/>
</dbReference>
<evidence type="ECO:0000313" key="3">
    <source>
        <dbReference type="RefSeq" id="XP_029639675.1"/>
    </source>
</evidence>